<gene>
    <name evidence="2" type="ORF">JOE68_005455</name>
</gene>
<evidence type="ECO:0000256" key="1">
    <source>
        <dbReference type="SAM" id="MobiDB-lite"/>
    </source>
</evidence>
<feature type="region of interest" description="Disordered" evidence="1">
    <location>
        <begin position="1"/>
        <end position="20"/>
    </location>
</feature>
<name>A0ABS2SF91_9PSEU</name>
<dbReference type="Proteomes" id="UP001195724">
    <property type="component" value="Unassembled WGS sequence"/>
</dbReference>
<protein>
    <submittedName>
        <fullName evidence="2">Uncharacterized protein</fullName>
    </submittedName>
</protein>
<organism evidence="2 3">
    <name type="scientific">Saccharothrix algeriensis</name>
    <dbReference type="NCBI Taxonomy" id="173560"/>
    <lineage>
        <taxon>Bacteria</taxon>
        <taxon>Bacillati</taxon>
        <taxon>Actinomycetota</taxon>
        <taxon>Actinomycetes</taxon>
        <taxon>Pseudonocardiales</taxon>
        <taxon>Pseudonocardiaceae</taxon>
        <taxon>Saccharothrix</taxon>
    </lineage>
</organism>
<comment type="caution">
    <text evidence="2">The sequence shown here is derived from an EMBL/GenBank/DDBJ whole genome shotgun (WGS) entry which is preliminary data.</text>
</comment>
<reference evidence="2 3" key="1">
    <citation type="submission" date="2021-01" db="EMBL/GenBank/DDBJ databases">
        <title>Sequencing the genomes of 1000 actinobacteria strains.</title>
        <authorList>
            <person name="Klenk H.-P."/>
        </authorList>
    </citation>
    <scope>NUCLEOTIDE SEQUENCE [LARGE SCALE GENOMIC DNA]</scope>
    <source>
        <strain evidence="2 3">DSM 44581</strain>
    </source>
</reference>
<dbReference type="EMBL" id="JAFBCL010000001">
    <property type="protein sequence ID" value="MBM7814590.1"/>
    <property type="molecule type" value="Genomic_DNA"/>
</dbReference>
<sequence length="53" mass="5446">MPEAGAPIAAPSPAAPCSRCAPEPVEEVKTMTITIKKVEKPEVSKVRGAVLCG</sequence>
<proteinExistence type="predicted"/>
<evidence type="ECO:0000313" key="2">
    <source>
        <dbReference type="EMBL" id="MBM7814590.1"/>
    </source>
</evidence>
<evidence type="ECO:0000313" key="3">
    <source>
        <dbReference type="Proteomes" id="UP001195724"/>
    </source>
</evidence>
<accession>A0ABS2SF91</accession>
<keyword evidence="3" id="KW-1185">Reference proteome</keyword>